<sequence length="201" mass="23026">MRQLYISIPQRIQLNSDEVRIGDIAQVITGDKVFTEKVNQIVLLRFQEKTMEIRGITEVIELLSKKFGNLNIVNLGETEFIIEKVSNKRPNKIYEIIRVSVVCGIVYLGSAFSVMTFNEDGCVRDLLDMLYKSVMGKSHEKGSVLEIAYSLGITFGILIFYNHVFRKKKESDPTPIQVEMRHYEMDVNETIIINKDREGGS</sequence>
<dbReference type="OrthoDB" id="9782754at2"/>
<keyword evidence="4" id="KW-1185">Reference proteome</keyword>
<proteinExistence type="predicted"/>
<keyword evidence="1" id="KW-0472">Membrane</keyword>
<protein>
    <submittedName>
        <fullName evidence="3">Stage V sporulation protein AA</fullName>
    </submittedName>
</protein>
<evidence type="ECO:0000313" key="3">
    <source>
        <dbReference type="EMBL" id="SES64582.1"/>
    </source>
</evidence>
<feature type="domain" description="Stage V sporulation protein AA" evidence="2">
    <location>
        <begin position="2"/>
        <end position="85"/>
    </location>
</feature>
<dbReference type="AlphaFoldDB" id="A0A1H9Y6S5"/>
<feature type="transmembrane region" description="Helical" evidence="1">
    <location>
        <begin position="147"/>
        <end position="165"/>
    </location>
</feature>
<dbReference type="Pfam" id="PF12164">
    <property type="entry name" value="SporV_AA"/>
    <property type="match status" value="1"/>
</dbReference>
<evidence type="ECO:0000256" key="1">
    <source>
        <dbReference type="SAM" id="Phobius"/>
    </source>
</evidence>
<feature type="transmembrane region" description="Helical" evidence="1">
    <location>
        <begin position="96"/>
        <end position="117"/>
    </location>
</feature>
<dbReference type="STRING" id="29364.SAMN04487772_101182"/>
<dbReference type="Proteomes" id="UP000199800">
    <property type="component" value="Unassembled WGS sequence"/>
</dbReference>
<dbReference type="RefSeq" id="WP_092475089.1">
    <property type="nucleotide sequence ID" value="NZ_FOHN01000001.1"/>
</dbReference>
<name>A0A1H9Y6S5_9FIRM</name>
<dbReference type="InterPro" id="IPR038548">
    <property type="entry name" value="SporV_AA_N_sf"/>
</dbReference>
<dbReference type="InterPro" id="IPR021997">
    <property type="entry name" value="SporV_AA"/>
</dbReference>
<evidence type="ECO:0000313" key="4">
    <source>
        <dbReference type="Proteomes" id="UP000199800"/>
    </source>
</evidence>
<evidence type="ECO:0000259" key="2">
    <source>
        <dbReference type="Pfam" id="PF12164"/>
    </source>
</evidence>
<organism evidence="3 4">
    <name type="scientific">[Clostridium] polysaccharolyticum</name>
    <dbReference type="NCBI Taxonomy" id="29364"/>
    <lineage>
        <taxon>Bacteria</taxon>
        <taxon>Bacillati</taxon>
        <taxon>Bacillota</taxon>
        <taxon>Clostridia</taxon>
        <taxon>Lachnospirales</taxon>
        <taxon>Lachnospiraceae</taxon>
    </lineage>
</organism>
<keyword evidence="1" id="KW-0812">Transmembrane</keyword>
<dbReference type="EMBL" id="FOHN01000001">
    <property type="protein sequence ID" value="SES64582.1"/>
    <property type="molecule type" value="Genomic_DNA"/>
</dbReference>
<accession>A0A1H9Y6S5</accession>
<gene>
    <name evidence="3" type="ORF">SAMN04487772_101182</name>
</gene>
<dbReference type="Gene3D" id="2.60.480.10">
    <property type="entry name" value="eubacterium ventriosum atcc domain"/>
    <property type="match status" value="1"/>
</dbReference>
<keyword evidence="1" id="KW-1133">Transmembrane helix</keyword>
<reference evidence="3 4" key="1">
    <citation type="submission" date="2016-10" db="EMBL/GenBank/DDBJ databases">
        <authorList>
            <person name="de Groot N.N."/>
        </authorList>
    </citation>
    <scope>NUCLEOTIDE SEQUENCE [LARGE SCALE GENOMIC DNA]</scope>
    <source>
        <strain evidence="3 4">DSM 1801</strain>
    </source>
</reference>